<evidence type="ECO:0000313" key="5">
    <source>
        <dbReference type="EMBL" id="KAL0161644.1"/>
    </source>
</evidence>
<dbReference type="PANTHER" id="PTHR25465">
    <property type="entry name" value="B-BOX DOMAIN CONTAINING"/>
    <property type="match status" value="1"/>
</dbReference>
<dbReference type="EMBL" id="JAMKFB020000022">
    <property type="protein sequence ID" value="KAL0161644.1"/>
    <property type="molecule type" value="Genomic_DNA"/>
</dbReference>
<keyword evidence="1" id="KW-0479">Metal-binding</keyword>
<dbReference type="InterPro" id="IPR013320">
    <property type="entry name" value="ConA-like_dom_sf"/>
</dbReference>
<comment type="caution">
    <text evidence="5">The sequence shown here is derived from an EMBL/GenBank/DDBJ whole genome shotgun (WGS) entry which is preliminary data.</text>
</comment>
<protein>
    <recommendedName>
        <fullName evidence="4">SPRY-associated domain-containing protein</fullName>
    </recommendedName>
</protein>
<gene>
    <name evidence="5" type="ORF">M9458_045369</name>
</gene>
<dbReference type="SMART" id="SM00589">
    <property type="entry name" value="PRY"/>
    <property type="match status" value="1"/>
</dbReference>
<dbReference type="Gene3D" id="2.60.120.920">
    <property type="match status" value="1"/>
</dbReference>
<keyword evidence="3" id="KW-0862">Zinc</keyword>
<name>A0ABD0NI20_CIRMR</name>
<proteinExistence type="predicted"/>
<dbReference type="Pfam" id="PF13765">
    <property type="entry name" value="PRY"/>
    <property type="match status" value="1"/>
</dbReference>
<evidence type="ECO:0000256" key="2">
    <source>
        <dbReference type="ARBA" id="ARBA00022771"/>
    </source>
</evidence>
<feature type="domain" description="SPRY-associated" evidence="4">
    <location>
        <begin position="1"/>
        <end position="46"/>
    </location>
</feature>
<dbReference type="GO" id="GO:0008270">
    <property type="term" value="F:zinc ion binding"/>
    <property type="evidence" value="ECO:0007669"/>
    <property type="project" value="UniProtKB-KW"/>
</dbReference>
<keyword evidence="6" id="KW-1185">Reference proteome</keyword>
<dbReference type="PANTHER" id="PTHR25465:SF14">
    <property type="entry name" value="E3 UBIQUITIN-PROTEIN LIGASE TRIM65"/>
    <property type="match status" value="1"/>
</dbReference>
<sequence>ACDLTLDPNTANTHLNLSERRRKVRHVIVEQLYPDHPERFDEQSLSGRCYWEA</sequence>
<feature type="non-terminal residue" evidence="5">
    <location>
        <position position="1"/>
    </location>
</feature>
<dbReference type="InterPro" id="IPR006574">
    <property type="entry name" value="PRY"/>
</dbReference>
<evidence type="ECO:0000259" key="4">
    <source>
        <dbReference type="SMART" id="SM00589"/>
    </source>
</evidence>
<accession>A0ABD0NI20</accession>
<dbReference type="AlphaFoldDB" id="A0ABD0NI20"/>
<organism evidence="5 6">
    <name type="scientific">Cirrhinus mrigala</name>
    <name type="common">Mrigala</name>
    <dbReference type="NCBI Taxonomy" id="683832"/>
    <lineage>
        <taxon>Eukaryota</taxon>
        <taxon>Metazoa</taxon>
        <taxon>Chordata</taxon>
        <taxon>Craniata</taxon>
        <taxon>Vertebrata</taxon>
        <taxon>Euteleostomi</taxon>
        <taxon>Actinopterygii</taxon>
        <taxon>Neopterygii</taxon>
        <taxon>Teleostei</taxon>
        <taxon>Ostariophysi</taxon>
        <taxon>Cypriniformes</taxon>
        <taxon>Cyprinidae</taxon>
        <taxon>Labeoninae</taxon>
        <taxon>Labeonini</taxon>
        <taxon>Cirrhinus</taxon>
    </lineage>
</organism>
<dbReference type="SUPFAM" id="SSF49899">
    <property type="entry name" value="Concanavalin A-like lectins/glucanases"/>
    <property type="match status" value="1"/>
</dbReference>
<dbReference type="Proteomes" id="UP001529510">
    <property type="component" value="Unassembled WGS sequence"/>
</dbReference>
<feature type="non-terminal residue" evidence="5">
    <location>
        <position position="53"/>
    </location>
</feature>
<evidence type="ECO:0000256" key="3">
    <source>
        <dbReference type="ARBA" id="ARBA00022833"/>
    </source>
</evidence>
<evidence type="ECO:0000256" key="1">
    <source>
        <dbReference type="ARBA" id="ARBA00022723"/>
    </source>
</evidence>
<evidence type="ECO:0000313" key="6">
    <source>
        <dbReference type="Proteomes" id="UP001529510"/>
    </source>
</evidence>
<reference evidence="5 6" key="1">
    <citation type="submission" date="2024-05" db="EMBL/GenBank/DDBJ databases">
        <title>Genome sequencing and assembly of Indian major carp, Cirrhinus mrigala (Hamilton, 1822).</title>
        <authorList>
            <person name="Mohindra V."/>
            <person name="Chowdhury L.M."/>
            <person name="Lal K."/>
            <person name="Jena J.K."/>
        </authorList>
    </citation>
    <scope>NUCLEOTIDE SEQUENCE [LARGE SCALE GENOMIC DNA]</scope>
    <source>
        <strain evidence="5">CM1030</strain>
        <tissue evidence="5">Blood</tissue>
    </source>
</reference>
<keyword evidence="2" id="KW-0863">Zinc-finger</keyword>
<dbReference type="InterPro" id="IPR051051">
    <property type="entry name" value="E3_ubiq-ligase_TRIM/RNF"/>
</dbReference>
<dbReference type="InterPro" id="IPR043136">
    <property type="entry name" value="B30.2/SPRY_sf"/>
</dbReference>